<evidence type="ECO:0000313" key="2">
    <source>
        <dbReference type="Proteomes" id="UP000824107"/>
    </source>
</evidence>
<dbReference type="Proteomes" id="UP000824107">
    <property type="component" value="Unassembled WGS sequence"/>
</dbReference>
<name>A0A9D1M2T6_9PROT</name>
<evidence type="ECO:0000313" key="1">
    <source>
        <dbReference type="EMBL" id="HIU52795.1"/>
    </source>
</evidence>
<gene>
    <name evidence="1" type="ORF">IAD20_01790</name>
</gene>
<organism evidence="1 2">
    <name type="scientific">Candidatus Scatocola faecipullorum</name>
    <dbReference type="NCBI Taxonomy" id="2840917"/>
    <lineage>
        <taxon>Bacteria</taxon>
        <taxon>Pseudomonadati</taxon>
        <taxon>Pseudomonadota</taxon>
        <taxon>Alphaproteobacteria</taxon>
        <taxon>Rhodospirillales</taxon>
        <taxon>Rhodospirillaceae</taxon>
        <taxon>Rhodospirillaceae incertae sedis</taxon>
        <taxon>Candidatus Scatocola</taxon>
    </lineage>
</organism>
<accession>A0A9D1M2T6</accession>
<dbReference type="EMBL" id="DVNC01000017">
    <property type="protein sequence ID" value="HIU52795.1"/>
    <property type="molecule type" value="Genomic_DNA"/>
</dbReference>
<proteinExistence type="predicted"/>
<protein>
    <submittedName>
        <fullName evidence="1">Uncharacterized protein</fullName>
    </submittedName>
</protein>
<reference evidence="1" key="2">
    <citation type="journal article" date="2021" name="PeerJ">
        <title>Extensive microbial diversity within the chicken gut microbiome revealed by metagenomics and culture.</title>
        <authorList>
            <person name="Gilroy R."/>
            <person name="Ravi A."/>
            <person name="Getino M."/>
            <person name="Pursley I."/>
            <person name="Horton D.L."/>
            <person name="Alikhan N.F."/>
            <person name="Baker D."/>
            <person name="Gharbi K."/>
            <person name="Hall N."/>
            <person name="Watson M."/>
            <person name="Adriaenssens E.M."/>
            <person name="Foster-Nyarko E."/>
            <person name="Jarju S."/>
            <person name="Secka A."/>
            <person name="Antonio M."/>
            <person name="Oren A."/>
            <person name="Chaudhuri R.R."/>
            <person name="La Ragione R."/>
            <person name="Hildebrand F."/>
            <person name="Pallen M.J."/>
        </authorList>
    </citation>
    <scope>NUCLEOTIDE SEQUENCE</scope>
    <source>
        <strain evidence="1">ChiW3-316</strain>
    </source>
</reference>
<reference evidence="1" key="1">
    <citation type="submission" date="2020-10" db="EMBL/GenBank/DDBJ databases">
        <authorList>
            <person name="Gilroy R."/>
        </authorList>
    </citation>
    <scope>NUCLEOTIDE SEQUENCE</scope>
    <source>
        <strain evidence="1">ChiW3-316</strain>
    </source>
</reference>
<comment type="caution">
    <text evidence="1">The sequence shown here is derived from an EMBL/GenBank/DDBJ whole genome shotgun (WGS) entry which is preliminary data.</text>
</comment>
<dbReference type="AlphaFoldDB" id="A0A9D1M2T6"/>
<sequence length="110" mass="11581">MVNMANLPQGKEFSWKGGVKSIARGKERSSDPALSLAAQILISRGYNGLGSSVSHEADAHKNMLSNKILANNGLELQADGSYRQVSAEKARAAVNAAETGAQIISKGLTR</sequence>